<dbReference type="Proteomes" id="UP001062165">
    <property type="component" value="Chromosome"/>
</dbReference>
<keyword evidence="2" id="KW-1185">Reference proteome</keyword>
<dbReference type="EMBL" id="CP106735">
    <property type="protein sequence ID" value="UXX80039.1"/>
    <property type="molecule type" value="Genomic_DNA"/>
</dbReference>
<reference evidence="1" key="1">
    <citation type="submission" date="2022-10" db="EMBL/GenBank/DDBJ databases">
        <title>Comparative genomics and taxonomic characterization of three novel marine species of genus Reichenbachiella exhibiting antioxidant and polysaccharide degradation activities.</title>
        <authorList>
            <person name="Muhammad N."/>
            <person name="Lee Y.-J."/>
            <person name="Ko J."/>
            <person name="Kim S.-G."/>
        </authorList>
    </citation>
    <scope>NUCLEOTIDE SEQUENCE</scope>
    <source>
        <strain evidence="1">Wsw4-B4</strain>
    </source>
</reference>
<gene>
    <name evidence="1" type="ORF">N7E81_02830</name>
</gene>
<evidence type="ECO:0000313" key="1">
    <source>
        <dbReference type="EMBL" id="UXX80039.1"/>
    </source>
</evidence>
<sequence>MSTKVKSELSFIFKLSLLFLILFASKVNRSSDIFASTKEALIPADNISVITTSIRE</sequence>
<evidence type="ECO:0000313" key="2">
    <source>
        <dbReference type="Proteomes" id="UP001062165"/>
    </source>
</evidence>
<protein>
    <submittedName>
        <fullName evidence="1">Uncharacterized protein</fullName>
    </submittedName>
</protein>
<dbReference type="RefSeq" id="WP_263051769.1">
    <property type="nucleotide sequence ID" value="NZ_CP106735.1"/>
</dbReference>
<accession>A0ABY6D1J5</accession>
<organism evidence="1 2">
    <name type="scientific">Reichenbachiella carrageenanivorans</name>
    <dbReference type="NCBI Taxonomy" id="2979869"/>
    <lineage>
        <taxon>Bacteria</taxon>
        <taxon>Pseudomonadati</taxon>
        <taxon>Bacteroidota</taxon>
        <taxon>Cytophagia</taxon>
        <taxon>Cytophagales</taxon>
        <taxon>Reichenbachiellaceae</taxon>
        <taxon>Reichenbachiella</taxon>
    </lineage>
</organism>
<name>A0ABY6D1J5_9BACT</name>
<proteinExistence type="predicted"/>